<dbReference type="Pfam" id="PF08386">
    <property type="entry name" value="Abhydrolase_4"/>
    <property type="match status" value="1"/>
</dbReference>
<reference evidence="7" key="1">
    <citation type="journal article" date="2019" name="Int. J. Syst. Evol. Microbiol.">
        <title>The Global Catalogue of Microorganisms (GCM) 10K type strain sequencing project: providing services to taxonomists for standard genome sequencing and annotation.</title>
        <authorList>
            <consortium name="The Broad Institute Genomics Platform"/>
            <consortium name="The Broad Institute Genome Sequencing Center for Infectious Disease"/>
            <person name="Wu L."/>
            <person name="Ma J."/>
        </authorList>
    </citation>
    <scope>NUCLEOTIDE SEQUENCE [LARGE SCALE GENOMIC DNA]</scope>
    <source>
        <strain evidence="7">JCM 31486</strain>
    </source>
</reference>
<evidence type="ECO:0000256" key="4">
    <source>
        <dbReference type="SAM" id="MobiDB-lite"/>
    </source>
</evidence>
<dbReference type="Proteomes" id="UP001597045">
    <property type="component" value="Unassembled WGS sequence"/>
</dbReference>
<dbReference type="InterPro" id="IPR051601">
    <property type="entry name" value="Serine_prot/Carboxylest_S33"/>
</dbReference>
<comment type="similarity">
    <text evidence="1">Belongs to the peptidase S33 family.</text>
</comment>
<evidence type="ECO:0000313" key="6">
    <source>
        <dbReference type="EMBL" id="MFD1048306.1"/>
    </source>
</evidence>
<dbReference type="Gene3D" id="3.40.50.1820">
    <property type="entry name" value="alpha/beta hydrolase"/>
    <property type="match status" value="1"/>
</dbReference>
<dbReference type="SUPFAM" id="SSF53474">
    <property type="entry name" value="alpha/beta-Hydrolases"/>
    <property type="match status" value="1"/>
</dbReference>
<evidence type="ECO:0000256" key="1">
    <source>
        <dbReference type="ARBA" id="ARBA00010088"/>
    </source>
</evidence>
<evidence type="ECO:0000259" key="5">
    <source>
        <dbReference type="Pfam" id="PF08386"/>
    </source>
</evidence>
<organism evidence="6 7">
    <name type="scientific">Kibdelosporangium lantanae</name>
    <dbReference type="NCBI Taxonomy" id="1497396"/>
    <lineage>
        <taxon>Bacteria</taxon>
        <taxon>Bacillati</taxon>
        <taxon>Actinomycetota</taxon>
        <taxon>Actinomycetes</taxon>
        <taxon>Pseudonocardiales</taxon>
        <taxon>Pseudonocardiaceae</taxon>
        <taxon>Kibdelosporangium</taxon>
    </lineage>
</organism>
<feature type="region of interest" description="Disordered" evidence="4">
    <location>
        <begin position="1"/>
        <end position="34"/>
    </location>
</feature>
<keyword evidence="3 6" id="KW-0378">Hydrolase</keyword>
<evidence type="ECO:0000256" key="3">
    <source>
        <dbReference type="ARBA" id="ARBA00022801"/>
    </source>
</evidence>
<feature type="compositionally biased region" description="Acidic residues" evidence="4">
    <location>
        <begin position="7"/>
        <end position="20"/>
    </location>
</feature>
<dbReference type="InterPro" id="IPR013595">
    <property type="entry name" value="Pept_S33_TAP-like_C"/>
</dbReference>
<dbReference type="EMBL" id="JBHTIS010001516">
    <property type="protein sequence ID" value="MFD1048306.1"/>
    <property type="molecule type" value="Genomic_DNA"/>
</dbReference>
<dbReference type="InterPro" id="IPR029058">
    <property type="entry name" value="AB_hydrolase_fold"/>
</dbReference>
<comment type="caution">
    <text evidence="6">The sequence shown here is derived from an EMBL/GenBank/DDBJ whole genome shotgun (WGS) entry which is preliminary data.</text>
</comment>
<protein>
    <submittedName>
        <fullName evidence="6">Alpha/beta hydrolase</fullName>
    </submittedName>
</protein>
<dbReference type="PANTHER" id="PTHR43248:SF29">
    <property type="entry name" value="TRIPEPTIDYL AMINOPEPTIDASE"/>
    <property type="match status" value="1"/>
</dbReference>
<evidence type="ECO:0000256" key="2">
    <source>
        <dbReference type="ARBA" id="ARBA00022729"/>
    </source>
</evidence>
<evidence type="ECO:0000313" key="7">
    <source>
        <dbReference type="Proteomes" id="UP001597045"/>
    </source>
</evidence>
<name>A0ABW3MCF5_9PSEU</name>
<proteinExistence type="inferred from homology"/>
<keyword evidence="2" id="KW-0732">Signal</keyword>
<feature type="domain" description="Peptidase S33 tripeptidyl aminopeptidase-like C-terminal" evidence="5">
    <location>
        <begin position="280"/>
        <end position="373"/>
    </location>
</feature>
<keyword evidence="7" id="KW-1185">Reference proteome</keyword>
<accession>A0ABW3MCF5</accession>
<dbReference type="PANTHER" id="PTHR43248">
    <property type="entry name" value="2-SUCCINYL-6-HYDROXY-2,4-CYCLOHEXADIENE-1-CARBOXYLATE SYNTHASE"/>
    <property type="match status" value="1"/>
</dbReference>
<gene>
    <name evidence="6" type="ORF">ACFQ1S_23590</name>
</gene>
<sequence length="374" mass="40264">VPAAPALDDDPLAGLSDEEMDAQRLEPPKDGPDAVAQIEKENKDFADKCARNSGNDLLANLGTRDVVKDMDVLRSVLGEQKLTYLGFSYGTRIGTAYAEAFPNNVRAMVLDGAVDPKADRVASIIGQAKGFQKAFDEFGKDCVTKPNCPLGTNPGGAQEQLKRLLDPLKRQPLPVGDRKLSYSDATTAVAQGMYSDELWDPLRSGLTGLTKHDGTILLRLADLYDGRDDDGKYSGAQDAFTAIRCVDDPPVKDRAAVEDEARRIAAEVPKGFLDDDDDMKPALDSCAFWPAPNTMSPHEPKTPGLPKVLVISTTGDPATPYQSGVNLAKQLNASLLTVEGTRHTGYLQGIMCVDKIANDYLLRLTQPAADAKCS</sequence>
<feature type="compositionally biased region" description="Basic and acidic residues" evidence="4">
    <location>
        <begin position="21"/>
        <end position="34"/>
    </location>
</feature>
<dbReference type="GO" id="GO:0016787">
    <property type="term" value="F:hydrolase activity"/>
    <property type="evidence" value="ECO:0007669"/>
    <property type="project" value="UniProtKB-KW"/>
</dbReference>
<feature type="non-terminal residue" evidence="6">
    <location>
        <position position="1"/>
    </location>
</feature>